<dbReference type="InterPro" id="IPR036390">
    <property type="entry name" value="WH_DNA-bd_sf"/>
</dbReference>
<dbReference type="CDD" id="cd07377">
    <property type="entry name" value="WHTH_GntR"/>
    <property type="match status" value="1"/>
</dbReference>
<evidence type="ECO:0000256" key="3">
    <source>
        <dbReference type="ARBA" id="ARBA00023163"/>
    </source>
</evidence>
<dbReference type="InterPro" id="IPR036388">
    <property type="entry name" value="WH-like_DNA-bd_sf"/>
</dbReference>
<protein>
    <submittedName>
        <fullName evidence="5">GntR family transcriptional regulator</fullName>
    </submittedName>
</protein>
<name>A0A9D2IGR1_9FIRM</name>
<dbReference type="Proteomes" id="UP000824024">
    <property type="component" value="Unassembled WGS sequence"/>
</dbReference>
<dbReference type="Pfam" id="PF00392">
    <property type="entry name" value="GntR"/>
    <property type="match status" value="1"/>
</dbReference>
<dbReference type="GO" id="GO:0003677">
    <property type="term" value="F:DNA binding"/>
    <property type="evidence" value="ECO:0007669"/>
    <property type="project" value="UniProtKB-KW"/>
</dbReference>
<dbReference type="SMART" id="SM00345">
    <property type="entry name" value="HTH_GNTR"/>
    <property type="match status" value="1"/>
</dbReference>
<evidence type="ECO:0000313" key="6">
    <source>
        <dbReference type="Proteomes" id="UP000824024"/>
    </source>
</evidence>
<organism evidence="5 6">
    <name type="scientific">Candidatus Eubacterium avistercoris</name>
    <dbReference type="NCBI Taxonomy" id="2838567"/>
    <lineage>
        <taxon>Bacteria</taxon>
        <taxon>Bacillati</taxon>
        <taxon>Bacillota</taxon>
        <taxon>Clostridia</taxon>
        <taxon>Eubacteriales</taxon>
        <taxon>Eubacteriaceae</taxon>
        <taxon>Eubacterium</taxon>
    </lineage>
</organism>
<dbReference type="PANTHER" id="PTHR38445">
    <property type="entry name" value="HTH-TYPE TRANSCRIPTIONAL REPRESSOR YTRA"/>
    <property type="match status" value="1"/>
</dbReference>
<evidence type="ECO:0000256" key="2">
    <source>
        <dbReference type="ARBA" id="ARBA00023125"/>
    </source>
</evidence>
<keyword evidence="1" id="KW-0805">Transcription regulation</keyword>
<dbReference type="PROSITE" id="PS50949">
    <property type="entry name" value="HTH_GNTR"/>
    <property type="match status" value="1"/>
</dbReference>
<dbReference type="PANTHER" id="PTHR38445:SF9">
    <property type="entry name" value="HTH-TYPE TRANSCRIPTIONAL REPRESSOR YTRA"/>
    <property type="match status" value="1"/>
</dbReference>
<keyword evidence="2" id="KW-0238">DNA-binding</keyword>
<dbReference type="EMBL" id="DXCH01000325">
    <property type="protein sequence ID" value="HIZ08664.1"/>
    <property type="molecule type" value="Genomic_DNA"/>
</dbReference>
<accession>A0A9D2IGR1</accession>
<evidence type="ECO:0000313" key="5">
    <source>
        <dbReference type="EMBL" id="HIZ08664.1"/>
    </source>
</evidence>
<reference evidence="5" key="1">
    <citation type="journal article" date="2021" name="PeerJ">
        <title>Extensive microbial diversity within the chicken gut microbiome revealed by metagenomics and culture.</title>
        <authorList>
            <person name="Gilroy R."/>
            <person name="Ravi A."/>
            <person name="Getino M."/>
            <person name="Pursley I."/>
            <person name="Horton D.L."/>
            <person name="Alikhan N.F."/>
            <person name="Baker D."/>
            <person name="Gharbi K."/>
            <person name="Hall N."/>
            <person name="Watson M."/>
            <person name="Adriaenssens E.M."/>
            <person name="Foster-Nyarko E."/>
            <person name="Jarju S."/>
            <person name="Secka A."/>
            <person name="Antonio M."/>
            <person name="Oren A."/>
            <person name="Chaudhuri R.R."/>
            <person name="La Ragione R."/>
            <person name="Hildebrand F."/>
            <person name="Pallen M.J."/>
        </authorList>
    </citation>
    <scope>NUCLEOTIDE SEQUENCE</scope>
    <source>
        <strain evidence="5">CHK192-9172</strain>
    </source>
</reference>
<dbReference type="InterPro" id="IPR000524">
    <property type="entry name" value="Tscrpt_reg_HTH_GntR"/>
</dbReference>
<gene>
    <name evidence="5" type="ORF">IAA08_12110</name>
</gene>
<dbReference type="AlphaFoldDB" id="A0A9D2IGR1"/>
<proteinExistence type="predicted"/>
<dbReference type="SUPFAM" id="SSF46785">
    <property type="entry name" value="Winged helix' DNA-binding domain"/>
    <property type="match status" value="1"/>
</dbReference>
<comment type="caution">
    <text evidence="5">The sequence shown here is derived from an EMBL/GenBank/DDBJ whole genome shotgun (WGS) entry which is preliminary data.</text>
</comment>
<dbReference type="GO" id="GO:0003700">
    <property type="term" value="F:DNA-binding transcription factor activity"/>
    <property type="evidence" value="ECO:0007669"/>
    <property type="project" value="InterPro"/>
</dbReference>
<sequence length="124" mass="14426">MFQLNYRDTRPFYEQIKDNLRQLMVTHSIAENEKLPSVRELASSLTINPHTIQKAYRELEDEGYVYTIPGKGTFAASGNDTPLRCRKEMLEHFDHLVTELLFLSVSAAELKERIQKISERRNSP</sequence>
<feature type="domain" description="HTH gntR-type" evidence="4">
    <location>
        <begin position="10"/>
        <end position="78"/>
    </location>
</feature>
<reference evidence="5" key="2">
    <citation type="submission" date="2021-04" db="EMBL/GenBank/DDBJ databases">
        <authorList>
            <person name="Gilroy R."/>
        </authorList>
    </citation>
    <scope>NUCLEOTIDE SEQUENCE</scope>
    <source>
        <strain evidence="5">CHK192-9172</strain>
    </source>
</reference>
<evidence type="ECO:0000259" key="4">
    <source>
        <dbReference type="PROSITE" id="PS50949"/>
    </source>
</evidence>
<dbReference type="Gene3D" id="1.10.10.10">
    <property type="entry name" value="Winged helix-like DNA-binding domain superfamily/Winged helix DNA-binding domain"/>
    <property type="match status" value="1"/>
</dbReference>
<evidence type="ECO:0000256" key="1">
    <source>
        <dbReference type="ARBA" id="ARBA00023015"/>
    </source>
</evidence>
<keyword evidence="3" id="KW-0804">Transcription</keyword>